<dbReference type="Pfam" id="PF02616">
    <property type="entry name" value="SMC_ScpA"/>
    <property type="match status" value="2"/>
</dbReference>
<comment type="caution">
    <text evidence="2">The sequence shown here is derived from an EMBL/GenBank/DDBJ whole genome shotgun (WGS) entry which is preliminary data.</text>
</comment>
<dbReference type="Gene3D" id="6.10.250.2410">
    <property type="match status" value="1"/>
</dbReference>
<evidence type="ECO:0000256" key="1">
    <source>
        <dbReference type="ARBA" id="ARBA00044777"/>
    </source>
</evidence>
<organism evidence="2 3">
    <name type="scientific">Candidatus Taylorbacteria bacterium RIFCSPLOWO2_01_FULL_48_100</name>
    <dbReference type="NCBI Taxonomy" id="1802322"/>
    <lineage>
        <taxon>Bacteria</taxon>
        <taxon>Candidatus Tayloriibacteriota</taxon>
    </lineage>
</organism>
<dbReference type="InterPro" id="IPR023093">
    <property type="entry name" value="ScpA-like_C"/>
</dbReference>
<proteinExistence type="predicted"/>
<dbReference type="PANTHER" id="PTHR33969:SF2">
    <property type="entry name" value="SEGREGATION AND CONDENSATION PROTEIN A"/>
    <property type="match status" value="1"/>
</dbReference>
<evidence type="ECO:0000313" key="3">
    <source>
        <dbReference type="Proteomes" id="UP000177797"/>
    </source>
</evidence>
<dbReference type="InterPro" id="IPR003768">
    <property type="entry name" value="ScpA"/>
</dbReference>
<dbReference type="PANTHER" id="PTHR33969">
    <property type="entry name" value="SEGREGATION AND CONDENSATION PROTEIN A"/>
    <property type="match status" value="1"/>
</dbReference>
<dbReference type="AlphaFoldDB" id="A0A1G2NCJ9"/>
<gene>
    <name evidence="2" type="ORF">A2938_01615</name>
</gene>
<reference evidence="2 3" key="1">
    <citation type="journal article" date="2016" name="Nat. Commun.">
        <title>Thousands of microbial genomes shed light on interconnected biogeochemical processes in an aquifer system.</title>
        <authorList>
            <person name="Anantharaman K."/>
            <person name="Brown C.T."/>
            <person name="Hug L.A."/>
            <person name="Sharon I."/>
            <person name="Castelle C.J."/>
            <person name="Probst A.J."/>
            <person name="Thomas B.C."/>
            <person name="Singh A."/>
            <person name="Wilkins M.J."/>
            <person name="Karaoz U."/>
            <person name="Brodie E.L."/>
            <person name="Williams K.H."/>
            <person name="Hubbard S.S."/>
            <person name="Banfield J.F."/>
        </authorList>
    </citation>
    <scope>NUCLEOTIDE SEQUENCE [LARGE SCALE GENOMIC DNA]</scope>
</reference>
<sequence>MSPFTAKTPAFEGPLEVLLNLIEARKLHVGDIALAAVADDFIAYAKQFEEFPIAEGASFILVASTLLLIKSKSLLPALELTEEEKTDISELEARLALYQKVRGYAGKLRALFGKQMLFPIAARPRAPLFMPDARTTLAGLAGALQNILMNLPRAAVLPNAVVEKVLSLDEVITRLTSRIQGALRLGFRDFAHIGAKAKKEIIVSFLAMLELVRRGAIRVTQENHFDDILMETEQVGVPKYQ</sequence>
<dbReference type="Proteomes" id="UP000177797">
    <property type="component" value="Unassembled WGS sequence"/>
</dbReference>
<evidence type="ECO:0000313" key="2">
    <source>
        <dbReference type="EMBL" id="OHA33810.1"/>
    </source>
</evidence>
<dbReference type="Gene3D" id="1.10.10.580">
    <property type="entry name" value="Structural maintenance of chromosome 1. Chain E"/>
    <property type="match status" value="1"/>
</dbReference>
<name>A0A1G2NCJ9_9BACT</name>
<accession>A0A1G2NCJ9</accession>
<dbReference type="EMBL" id="MHSA01000023">
    <property type="protein sequence ID" value="OHA33810.1"/>
    <property type="molecule type" value="Genomic_DNA"/>
</dbReference>
<protein>
    <recommendedName>
        <fullName evidence="1">Segregation and condensation protein A</fullName>
    </recommendedName>
</protein>